<feature type="region of interest" description="Disordered" evidence="1">
    <location>
        <begin position="1"/>
        <end position="21"/>
    </location>
</feature>
<gene>
    <name evidence="2" type="ORF">JQ619_37920</name>
</gene>
<dbReference type="EMBL" id="JAFCLK010000072">
    <property type="protein sequence ID" value="MBR1141538.1"/>
    <property type="molecule type" value="Genomic_DNA"/>
</dbReference>
<dbReference type="Proteomes" id="UP001314635">
    <property type="component" value="Unassembled WGS sequence"/>
</dbReference>
<proteinExistence type="predicted"/>
<accession>A0ABS5GJN8</accession>
<organism evidence="2 3">
    <name type="scientific">Bradyrhizobium denitrificans</name>
    <dbReference type="NCBI Taxonomy" id="2734912"/>
    <lineage>
        <taxon>Bacteria</taxon>
        <taxon>Pseudomonadati</taxon>
        <taxon>Pseudomonadota</taxon>
        <taxon>Alphaproteobacteria</taxon>
        <taxon>Hyphomicrobiales</taxon>
        <taxon>Nitrobacteraceae</taxon>
        <taxon>Bradyrhizobium</taxon>
    </lineage>
</organism>
<dbReference type="RefSeq" id="WP_211400838.1">
    <property type="nucleotide sequence ID" value="NZ_JAFCLK010000072.1"/>
</dbReference>
<keyword evidence="3" id="KW-1185">Reference proteome</keyword>
<name>A0ABS5GJN8_9BRAD</name>
<evidence type="ECO:0000313" key="3">
    <source>
        <dbReference type="Proteomes" id="UP001314635"/>
    </source>
</evidence>
<reference evidence="3" key="1">
    <citation type="journal article" date="2021" name="ISME J.">
        <title>Evolutionary origin and ecological implication of a unique nif island in free-living Bradyrhizobium lineages.</title>
        <authorList>
            <person name="Tao J."/>
        </authorList>
    </citation>
    <scope>NUCLEOTIDE SEQUENCE [LARGE SCALE GENOMIC DNA]</scope>
    <source>
        <strain evidence="3">SZCCT0094</strain>
    </source>
</reference>
<protein>
    <submittedName>
        <fullName evidence="2">Uncharacterized protein</fullName>
    </submittedName>
</protein>
<evidence type="ECO:0000313" key="2">
    <source>
        <dbReference type="EMBL" id="MBR1141538.1"/>
    </source>
</evidence>
<evidence type="ECO:0000256" key="1">
    <source>
        <dbReference type="SAM" id="MobiDB-lite"/>
    </source>
</evidence>
<comment type="caution">
    <text evidence="2">The sequence shown here is derived from an EMBL/GenBank/DDBJ whole genome shotgun (WGS) entry which is preliminary data.</text>
</comment>
<sequence>MNTNVTFLRGNAAAPGPEGSRANRVNQVSFLENRRDTGAPARTALVMVWRTNPASGRLECRWAVDGGAATDEGVSCNNLRQAA</sequence>